<name>A0ACB7INT6_PLECO</name>
<keyword evidence="2" id="KW-1185">Reference proteome</keyword>
<organism evidence="1 2">
    <name type="scientific">Pleurotus cornucopiae</name>
    <name type="common">Cornucopia mushroom</name>
    <dbReference type="NCBI Taxonomy" id="5321"/>
    <lineage>
        <taxon>Eukaryota</taxon>
        <taxon>Fungi</taxon>
        <taxon>Dikarya</taxon>
        <taxon>Basidiomycota</taxon>
        <taxon>Agaricomycotina</taxon>
        <taxon>Agaricomycetes</taxon>
        <taxon>Agaricomycetidae</taxon>
        <taxon>Agaricales</taxon>
        <taxon>Pleurotineae</taxon>
        <taxon>Pleurotaceae</taxon>
        <taxon>Pleurotus</taxon>
    </lineage>
</organism>
<evidence type="ECO:0000313" key="2">
    <source>
        <dbReference type="Proteomes" id="UP000824881"/>
    </source>
</evidence>
<reference evidence="1 2" key="1">
    <citation type="journal article" date="2021" name="Appl. Environ. Microbiol.">
        <title>Genetic linkage and physical mapping for an oyster mushroom Pleurotus cornucopiae and QTL analysis for the trait cap color.</title>
        <authorList>
            <person name="Zhang Y."/>
            <person name="Gao W."/>
            <person name="Sonnenberg A."/>
            <person name="Chen Q."/>
            <person name="Zhang J."/>
            <person name="Huang C."/>
        </authorList>
    </citation>
    <scope>NUCLEOTIDE SEQUENCE [LARGE SCALE GENOMIC DNA]</scope>
    <source>
        <strain evidence="1">CCMSSC00406</strain>
    </source>
</reference>
<evidence type="ECO:0000313" key="1">
    <source>
        <dbReference type="EMBL" id="KAG9219892.1"/>
    </source>
</evidence>
<sequence length="743" mass="83796">MVTFDPTENPAEVMQRAANERTTLTEFFAANRDMSRRGDEARKYTYQEFPEHFVWKPEKRWELRKSELLRLEGRSRTNACVASSIPDAIGCMYFVAPSAGERFYLRTLLTVVRGPTSFEHLRTVDGVLHPTFRDACLALGLLEDDGEWRACLGEAAVIQTGTCLRHLFATILLFCQLTRPESLWAEFRHNICDDLHRRLLLAGRGHVSDKEVYDYGLYLLDCILQQSGRSLRDFHSMPLWTRNWTQLADNPLIAEQLNYDVQHERVLAEDRIRQLNDDQQSAFNQIMDSVQHERGWTFFLDGPGGTGKTFVYNTLCHRVRSEGWIVLCVASCGIAALLMIGGRTAHSRFKIPIDGLTDGSVCSITKESHLAGLLRVTKLILWDEALMQHRFTHEALDHSLRDIRNSDAPFGGITVVFGGDFQQTLPVVPKGTPEEVVAASLPRSYLWNFIRNEQVDRVLRLRQNMRLDAGVEEAEFAQWLLEVGHGRNIADNGTIAIPNDMCCRDIKELADFVYPGIDGVMPPPEYFLDRTILAARNTDVDDLNESILACMAGETRTYVSADSIENSDGSQEERVNEIPVEYLCTLMAPGLPPGELSLKVGCPLILLRNLSPDRGLCNGTRMILRRAGDRVLEVEVIGGQFHGEVAFIPRITLTPSGKDAEFTFTLRRRQFPVRLAFAMTINKAQGQSVRFVGLDLRVPVFSHGQLYVALSRATSRHRIKVLLAETAEASRAINIVYPEVLMD</sequence>
<gene>
    <name evidence="1" type="ORF">CCMSSC00406_0010064</name>
</gene>
<dbReference type="EMBL" id="WQMT02000008">
    <property type="protein sequence ID" value="KAG9219892.1"/>
    <property type="molecule type" value="Genomic_DNA"/>
</dbReference>
<protein>
    <submittedName>
        <fullName evidence="1">Uncharacterized protein</fullName>
    </submittedName>
</protein>
<accession>A0ACB7INT6</accession>
<proteinExistence type="predicted"/>
<comment type="caution">
    <text evidence="1">The sequence shown here is derived from an EMBL/GenBank/DDBJ whole genome shotgun (WGS) entry which is preliminary data.</text>
</comment>
<dbReference type="Proteomes" id="UP000824881">
    <property type="component" value="Unassembled WGS sequence"/>
</dbReference>